<dbReference type="GO" id="GO:0015920">
    <property type="term" value="P:lipopolysaccharide transport"/>
    <property type="evidence" value="ECO:0007669"/>
    <property type="project" value="TreeGrafter"/>
</dbReference>
<keyword evidence="6 9" id="KW-0812">Transmembrane</keyword>
<dbReference type="GO" id="GO:0005886">
    <property type="term" value="C:plasma membrane"/>
    <property type="evidence" value="ECO:0007669"/>
    <property type="project" value="UniProtKB-SubCell"/>
</dbReference>
<protein>
    <recommendedName>
        <fullName evidence="9">Transport permease protein</fullName>
    </recommendedName>
</protein>
<dbReference type="EMBL" id="FZNR01000011">
    <property type="protein sequence ID" value="SNS20361.1"/>
    <property type="molecule type" value="Genomic_DNA"/>
</dbReference>
<feature type="transmembrane region" description="Helical" evidence="9">
    <location>
        <begin position="97"/>
        <end position="116"/>
    </location>
</feature>
<feature type="transmembrane region" description="Helical" evidence="9">
    <location>
        <begin position="137"/>
        <end position="164"/>
    </location>
</feature>
<reference evidence="11 12" key="1">
    <citation type="submission" date="2017-06" db="EMBL/GenBank/DDBJ databases">
        <authorList>
            <person name="Kim H.J."/>
            <person name="Triplett B.A."/>
        </authorList>
    </citation>
    <scope>NUCLEOTIDE SEQUENCE [LARGE SCALE GENOMIC DNA]</scope>
    <source>
        <strain evidence="11 12">DSM 43151</strain>
    </source>
</reference>
<organism evidence="11 12">
    <name type="scientific">Actinoplanes regularis</name>
    <dbReference type="NCBI Taxonomy" id="52697"/>
    <lineage>
        <taxon>Bacteria</taxon>
        <taxon>Bacillati</taxon>
        <taxon>Actinomycetota</taxon>
        <taxon>Actinomycetes</taxon>
        <taxon>Micromonosporales</taxon>
        <taxon>Micromonosporaceae</taxon>
        <taxon>Actinoplanes</taxon>
    </lineage>
</organism>
<feature type="transmembrane region" description="Helical" evidence="9">
    <location>
        <begin position="70"/>
        <end position="91"/>
    </location>
</feature>
<name>A0A239CL03_9ACTN</name>
<dbReference type="PANTHER" id="PTHR30413:SF8">
    <property type="entry name" value="TRANSPORT PERMEASE PROTEIN"/>
    <property type="match status" value="1"/>
</dbReference>
<gene>
    <name evidence="11" type="ORF">SAMN06264365_111228</name>
</gene>
<keyword evidence="8 9" id="KW-0472">Membrane</keyword>
<sequence length="298" mass="32913">MPETAVADAATGVSPRELARRHGLTSSGRLLGPVEYSRQLWGYRHFIGAHARAKTASALGTTNLGTLWQVLTPAINALVYYIIFGVVIGTGGGMKNFIPYLCIGVFVFGFTQTTVSQGMNAITSNLGLIRALHFPRASLPLSVALVEIRNFITAMGVLVVIVLISGEPITLEWLLILPIMLLQMLFNMGMALGGARLGSKMRDIKQLIPFIMRFWMYGSAVLYPVTRFTDHLQGWKLHLVEANPMLVFIELYRHALMEDIQLAGSPRLLWTEAIIWAAVISVGGFLYFWRGEKGYGRG</sequence>
<keyword evidence="5" id="KW-0997">Cell inner membrane</keyword>
<dbReference type="InterPro" id="IPR013525">
    <property type="entry name" value="ABC2_TM"/>
</dbReference>
<evidence type="ECO:0000256" key="1">
    <source>
        <dbReference type="ARBA" id="ARBA00004429"/>
    </source>
</evidence>
<comment type="similarity">
    <text evidence="2 9">Belongs to the ABC-2 integral membrane protein family.</text>
</comment>
<evidence type="ECO:0000313" key="11">
    <source>
        <dbReference type="EMBL" id="SNS20361.1"/>
    </source>
</evidence>
<proteinExistence type="inferred from homology"/>
<comment type="caution">
    <text evidence="9">Lacks conserved residue(s) required for the propagation of feature annotation.</text>
</comment>
<evidence type="ECO:0000256" key="3">
    <source>
        <dbReference type="ARBA" id="ARBA00022448"/>
    </source>
</evidence>
<accession>A0A239CL03</accession>
<evidence type="ECO:0000259" key="10">
    <source>
        <dbReference type="PROSITE" id="PS51012"/>
    </source>
</evidence>
<comment type="subcellular location">
    <subcellularLocation>
        <location evidence="1">Cell inner membrane</location>
        <topology evidence="1">Multi-pass membrane protein</topology>
    </subcellularLocation>
    <subcellularLocation>
        <location evidence="9">Cell membrane</location>
        <topology evidence="9">Multi-pass membrane protein</topology>
    </subcellularLocation>
</comment>
<dbReference type="PANTHER" id="PTHR30413">
    <property type="entry name" value="INNER MEMBRANE TRANSPORT PERMEASE"/>
    <property type="match status" value="1"/>
</dbReference>
<keyword evidence="3 9" id="KW-0813">Transport</keyword>
<keyword evidence="7 9" id="KW-1133">Transmembrane helix</keyword>
<evidence type="ECO:0000313" key="12">
    <source>
        <dbReference type="Proteomes" id="UP000198415"/>
    </source>
</evidence>
<dbReference type="OrthoDB" id="4186295at2"/>
<evidence type="ECO:0000256" key="7">
    <source>
        <dbReference type="ARBA" id="ARBA00022989"/>
    </source>
</evidence>
<evidence type="ECO:0000256" key="9">
    <source>
        <dbReference type="RuleBase" id="RU361157"/>
    </source>
</evidence>
<feature type="transmembrane region" description="Helical" evidence="9">
    <location>
        <begin position="268"/>
        <end position="289"/>
    </location>
</feature>
<evidence type="ECO:0000256" key="5">
    <source>
        <dbReference type="ARBA" id="ARBA00022519"/>
    </source>
</evidence>
<dbReference type="Pfam" id="PF01061">
    <property type="entry name" value="ABC2_membrane"/>
    <property type="match status" value="1"/>
</dbReference>
<dbReference type="GO" id="GO:0140359">
    <property type="term" value="F:ABC-type transporter activity"/>
    <property type="evidence" value="ECO:0007669"/>
    <property type="project" value="InterPro"/>
</dbReference>
<dbReference type="AlphaFoldDB" id="A0A239CL03"/>
<keyword evidence="4 9" id="KW-1003">Cell membrane</keyword>
<dbReference type="PROSITE" id="PS51012">
    <property type="entry name" value="ABC_TM2"/>
    <property type="match status" value="1"/>
</dbReference>
<evidence type="ECO:0000256" key="8">
    <source>
        <dbReference type="ARBA" id="ARBA00023136"/>
    </source>
</evidence>
<dbReference type="Proteomes" id="UP000198415">
    <property type="component" value="Unassembled WGS sequence"/>
</dbReference>
<feature type="transmembrane region" description="Helical" evidence="9">
    <location>
        <begin position="176"/>
        <end position="195"/>
    </location>
</feature>
<dbReference type="RefSeq" id="WP_089296061.1">
    <property type="nucleotide sequence ID" value="NZ_BOMU01000075.1"/>
</dbReference>
<keyword evidence="12" id="KW-1185">Reference proteome</keyword>
<feature type="domain" description="ABC transmembrane type-2" evidence="10">
    <location>
        <begin position="64"/>
        <end position="291"/>
    </location>
</feature>
<dbReference type="InterPro" id="IPR047817">
    <property type="entry name" value="ABC2_TM_bact-type"/>
</dbReference>
<evidence type="ECO:0000256" key="6">
    <source>
        <dbReference type="ARBA" id="ARBA00022692"/>
    </source>
</evidence>
<evidence type="ECO:0000256" key="4">
    <source>
        <dbReference type="ARBA" id="ARBA00022475"/>
    </source>
</evidence>
<evidence type="ECO:0000256" key="2">
    <source>
        <dbReference type="ARBA" id="ARBA00007783"/>
    </source>
</evidence>